<dbReference type="GO" id="GO:0015074">
    <property type="term" value="P:DNA integration"/>
    <property type="evidence" value="ECO:0007669"/>
    <property type="project" value="InterPro"/>
</dbReference>
<dbReference type="InterPro" id="IPR012337">
    <property type="entry name" value="RNaseH-like_sf"/>
</dbReference>
<dbReference type="Gene3D" id="3.30.420.10">
    <property type="entry name" value="Ribonuclease H-like superfamily/Ribonuclease H"/>
    <property type="match status" value="2"/>
</dbReference>
<feature type="compositionally biased region" description="Basic and acidic residues" evidence="1">
    <location>
        <begin position="376"/>
        <end position="396"/>
    </location>
</feature>
<dbReference type="Proteomes" id="UP001152795">
    <property type="component" value="Unassembled WGS sequence"/>
</dbReference>
<dbReference type="AlphaFoldDB" id="A0A6S7HGX6"/>
<evidence type="ECO:0000313" key="4">
    <source>
        <dbReference type="Proteomes" id="UP001152795"/>
    </source>
</evidence>
<evidence type="ECO:0000313" key="3">
    <source>
        <dbReference type="EMBL" id="CAB4004364.1"/>
    </source>
</evidence>
<dbReference type="InterPro" id="IPR036397">
    <property type="entry name" value="RNaseH_sf"/>
</dbReference>
<dbReference type="Pfam" id="PF17921">
    <property type="entry name" value="Integrase_H2C2"/>
    <property type="match status" value="1"/>
</dbReference>
<dbReference type="PROSITE" id="PS50994">
    <property type="entry name" value="INTEGRASE"/>
    <property type="match status" value="1"/>
</dbReference>
<feature type="non-terminal residue" evidence="3">
    <location>
        <position position="1"/>
    </location>
</feature>
<dbReference type="EMBL" id="CACRXK020004886">
    <property type="protein sequence ID" value="CAB4004364.1"/>
    <property type="molecule type" value="Genomic_DNA"/>
</dbReference>
<feature type="region of interest" description="Disordered" evidence="1">
    <location>
        <begin position="359"/>
        <end position="416"/>
    </location>
</feature>
<dbReference type="InterPro" id="IPR050951">
    <property type="entry name" value="Retrovirus_Pol_polyprotein"/>
</dbReference>
<organism evidence="3 4">
    <name type="scientific">Paramuricea clavata</name>
    <name type="common">Red gorgonian</name>
    <name type="synonym">Violescent sea-whip</name>
    <dbReference type="NCBI Taxonomy" id="317549"/>
    <lineage>
        <taxon>Eukaryota</taxon>
        <taxon>Metazoa</taxon>
        <taxon>Cnidaria</taxon>
        <taxon>Anthozoa</taxon>
        <taxon>Octocorallia</taxon>
        <taxon>Malacalcyonacea</taxon>
        <taxon>Plexauridae</taxon>
        <taxon>Paramuricea</taxon>
    </lineage>
</organism>
<protein>
    <submittedName>
        <fullName evidence="3">Transposon Ty3-G Gag-Pol poly</fullName>
    </submittedName>
</protein>
<dbReference type="InterPro" id="IPR041588">
    <property type="entry name" value="Integrase_H2C2"/>
</dbReference>
<gene>
    <name evidence="3" type="ORF">PACLA_8A019186</name>
</gene>
<dbReference type="FunFam" id="1.10.340.70:FF:000001">
    <property type="entry name" value="Retrovirus-related Pol polyprotein from transposon gypsy-like Protein"/>
    <property type="match status" value="1"/>
</dbReference>
<dbReference type="Gene3D" id="1.10.340.70">
    <property type="match status" value="1"/>
</dbReference>
<reference evidence="3" key="1">
    <citation type="submission" date="2020-04" db="EMBL/GenBank/DDBJ databases">
        <authorList>
            <person name="Alioto T."/>
            <person name="Alioto T."/>
            <person name="Gomez Garrido J."/>
        </authorList>
    </citation>
    <scope>NUCLEOTIDE SEQUENCE</scope>
    <source>
        <strain evidence="3">A484AB</strain>
    </source>
</reference>
<dbReference type="PANTHER" id="PTHR37984">
    <property type="entry name" value="PROTEIN CBG26694"/>
    <property type="match status" value="1"/>
</dbReference>
<dbReference type="SUPFAM" id="SSF53098">
    <property type="entry name" value="Ribonuclease H-like"/>
    <property type="match status" value="1"/>
</dbReference>
<name>A0A6S7HGX6_PARCT</name>
<dbReference type="InterPro" id="IPR001584">
    <property type="entry name" value="Integrase_cat-core"/>
</dbReference>
<dbReference type="OrthoDB" id="6768976at2759"/>
<feature type="domain" description="Integrase catalytic" evidence="2">
    <location>
        <begin position="124"/>
        <end position="305"/>
    </location>
</feature>
<proteinExistence type="predicted"/>
<dbReference type="GO" id="GO:0003676">
    <property type="term" value="F:nucleic acid binding"/>
    <property type="evidence" value="ECO:0007669"/>
    <property type="project" value="InterPro"/>
</dbReference>
<keyword evidence="4" id="KW-1185">Reference proteome</keyword>
<sequence length="431" mass="49572">AKLNTPAEQEAPSDWTDDSELRRYRQVWKQLEIIDGVLHRRVSTSGRKDGLVLVVTRKMRADLLRLSHNDPSSGHMGINRCVERLQPWYYWPGMTSEVHLWVADVCNQRKSSSASHRSPMENIRVSQPMELWAMDILGPLPITARGHQYVLVMSDHFTKWVEAVPMADQKAETTDGQVERFNRTLKAIISSYVNGHHNDWDLHLPLALFAYRTSVHSSTRVSPFKAVYGRYATTPLVLLGSTEKPKTRLIADYCAELEFTLKEVHATVAEEIKKAQTQQKKNYDAHNTAHQTEILRPGDIVWLHSTVIPKGRSRKFHKPWIGPYVILRCQGRLNYVIRPKSGKGRSLCVHRNRLKLVQNQTDGINEQDMPSPLSTKSEKTQEQRVAESPIVHKEVEATNMVPLRRSTRQRRPPDRYQDFNLDELEIEDALT</sequence>
<comment type="caution">
    <text evidence="3">The sequence shown here is derived from an EMBL/GenBank/DDBJ whole genome shotgun (WGS) entry which is preliminary data.</text>
</comment>
<evidence type="ECO:0000256" key="1">
    <source>
        <dbReference type="SAM" id="MobiDB-lite"/>
    </source>
</evidence>
<accession>A0A6S7HGX6</accession>
<dbReference type="PANTHER" id="PTHR37984:SF15">
    <property type="entry name" value="INTEGRASE CATALYTIC DOMAIN-CONTAINING PROTEIN"/>
    <property type="match status" value="1"/>
</dbReference>
<evidence type="ECO:0000259" key="2">
    <source>
        <dbReference type="PROSITE" id="PS50994"/>
    </source>
</evidence>